<proteinExistence type="predicted"/>
<accession>A0A7R9W5Z6</accession>
<protein>
    <submittedName>
        <fullName evidence="1">Uncharacterized protein</fullName>
    </submittedName>
</protein>
<name>A0A7R9W5Z6_9STRA</name>
<evidence type="ECO:0000313" key="1">
    <source>
        <dbReference type="EMBL" id="CAD8314725.1"/>
    </source>
</evidence>
<sequence>MPFVGLENHPRPTKLKASNQRSLGNTLDADGLLNAYQSVFNTCLSILGKDQCKSLLQCITFCIVGDSCFKTGSMHFFSIWWLEKLFISSSESDTEPISLSKCTLRASLLRNPTFNAEARDFESIS</sequence>
<dbReference type="AlphaFoldDB" id="A0A7R9W5Z6"/>
<dbReference type="EMBL" id="HBED01027039">
    <property type="protein sequence ID" value="CAD8314725.1"/>
    <property type="molecule type" value="Transcribed_RNA"/>
</dbReference>
<reference evidence="1" key="1">
    <citation type="submission" date="2021-01" db="EMBL/GenBank/DDBJ databases">
        <authorList>
            <person name="Corre E."/>
            <person name="Pelletier E."/>
            <person name="Niang G."/>
            <person name="Scheremetjew M."/>
            <person name="Finn R."/>
            <person name="Kale V."/>
            <person name="Holt S."/>
            <person name="Cochrane G."/>
            <person name="Meng A."/>
            <person name="Brown T."/>
            <person name="Cohen L."/>
        </authorList>
    </citation>
    <scope>NUCLEOTIDE SEQUENCE</scope>
    <source>
        <strain evidence="1">CCMP147</strain>
    </source>
</reference>
<gene>
    <name evidence="1" type="ORF">TDUB1175_LOCUS13514</name>
</gene>
<organism evidence="1">
    <name type="scientific">Pseudictyota dubia</name>
    <dbReference type="NCBI Taxonomy" id="2749911"/>
    <lineage>
        <taxon>Eukaryota</taxon>
        <taxon>Sar</taxon>
        <taxon>Stramenopiles</taxon>
        <taxon>Ochrophyta</taxon>
        <taxon>Bacillariophyta</taxon>
        <taxon>Mediophyceae</taxon>
        <taxon>Biddulphiophycidae</taxon>
        <taxon>Eupodiscales</taxon>
        <taxon>Odontellaceae</taxon>
        <taxon>Pseudictyota</taxon>
    </lineage>
</organism>